<name>A0A7J6T397_PEROL</name>
<dbReference type="EMBL" id="JABANO010013720">
    <property type="protein sequence ID" value="KAF4739754.1"/>
    <property type="molecule type" value="Genomic_DNA"/>
</dbReference>
<dbReference type="Proteomes" id="UP000553632">
    <property type="component" value="Unassembled WGS sequence"/>
</dbReference>
<evidence type="ECO:0000313" key="2">
    <source>
        <dbReference type="Proteomes" id="UP000553632"/>
    </source>
</evidence>
<reference evidence="1 2" key="1">
    <citation type="submission" date="2020-04" db="EMBL/GenBank/DDBJ databases">
        <title>Perkinsus olseni comparative genomics.</title>
        <authorList>
            <person name="Bogema D.R."/>
        </authorList>
    </citation>
    <scope>NUCLEOTIDE SEQUENCE [LARGE SCALE GENOMIC DNA]</scope>
    <source>
        <strain evidence="1 2">ATCC PRA-207</strain>
    </source>
</reference>
<sequence>MSTKRTIIAAAAVFASKRPSCNAVSSVNSYYSNIVRSSPADNHNVFIFRVGQNGQPQTDGIVCRGPVPFESEFSGPGNTLRAYHSNYPKEDPDNYFRFTAPPPGGTGNDPLGFIGIPEVSGQLHSLGVVIEKLELKREENAISSSELKSMGKAGAVIVDIMEKVCSATLGA</sequence>
<comment type="caution">
    <text evidence="1">The sequence shown here is derived from an EMBL/GenBank/DDBJ whole genome shotgun (WGS) entry which is preliminary data.</text>
</comment>
<evidence type="ECO:0000313" key="1">
    <source>
        <dbReference type="EMBL" id="KAF4739754.1"/>
    </source>
</evidence>
<gene>
    <name evidence="1" type="ORF">FOZ63_028192</name>
</gene>
<keyword evidence="2" id="KW-1185">Reference proteome</keyword>
<organism evidence="1 2">
    <name type="scientific">Perkinsus olseni</name>
    <name type="common">Perkinsus atlanticus</name>
    <dbReference type="NCBI Taxonomy" id="32597"/>
    <lineage>
        <taxon>Eukaryota</taxon>
        <taxon>Sar</taxon>
        <taxon>Alveolata</taxon>
        <taxon>Perkinsozoa</taxon>
        <taxon>Perkinsea</taxon>
        <taxon>Perkinsida</taxon>
        <taxon>Perkinsidae</taxon>
        <taxon>Perkinsus</taxon>
    </lineage>
</organism>
<protein>
    <submittedName>
        <fullName evidence="1">Uncharacterized protein</fullName>
    </submittedName>
</protein>
<proteinExistence type="predicted"/>
<accession>A0A7J6T397</accession>
<dbReference type="AlphaFoldDB" id="A0A7J6T397"/>